<feature type="domain" description="Carboxymuconolactone decarboxylase-like" evidence="1">
    <location>
        <begin position="11"/>
        <end position="97"/>
    </location>
</feature>
<dbReference type="SUPFAM" id="SSF69118">
    <property type="entry name" value="AhpD-like"/>
    <property type="match status" value="1"/>
</dbReference>
<evidence type="ECO:0000313" key="2">
    <source>
        <dbReference type="EMBL" id="MBB3036413.1"/>
    </source>
</evidence>
<dbReference type="OrthoDB" id="9801997at2"/>
<dbReference type="Gene3D" id="1.20.1290.10">
    <property type="entry name" value="AhpD-like"/>
    <property type="match status" value="1"/>
</dbReference>
<proteinExistence type="predicted"/>
<sequence>MVRPSLDKHHPEIFKSYLATARTVRSAARDTGLDRRLLELVNLRASQINACAYCLDVHAKAALDNGETYRRITLLPAWRESNLFDAREKAALALAEAVTLITDETRRDEAFNWASNHFTKDQISALNWTVITINAFNRVSVLSQHKVRHDD</sequence>
<dbReference type="AlphaFoldDB" id="A0A839RK04"/>
<accession>A0A839RK04</accession>
<dbReference type="InterPro" id="IPR004675">
    <property type="entry name" value="AhpD_core"/>
</dbReference>
<dbReference type="NCBIfam" id="TIGR00778">
    <property type="entry name" value="ahpD_dom"/>
    <property type="match status" value="1"/>
</dbReference>
<keyword evidence="2" id="KW-0575">Peroxidase</keyword>
<evidence type="ECO:0000313" key="3">
    <source>
        <dbReference type="Proteomes" id="UP000567922"/>
    </source>
</evidence>
<dbReference type="PANTHER" id="PTHR35446">
    <property type="entry name" value="SI:CH211-175M2.5"/>
    <property type="match status" value="1"/>
</dbReference>
<dbReference type="Proteomes" id="UP000567922">
    <property type="component" value="Unassembled WGS sequence"/>
</dbReference>
<dbReference type="RefSeq" id="WP_064440297.1">
    <property type="nucleotide sequence ID" value="NZ_BDDI01000007.1"/>
</dbReference>
<reference evidence="2 3" key="1">
    <citation type="submission" date="2020-08" db="EMBL/GenBank/DDBJ databases">
        <title>Sequencing the genomes of 1000 actinobacteria strains.</title>
        <authorList>
            <person name="Klenk H.-P."/>
        </authorList>
    </citation>
    <scope>NUCLEOTIDE SEQUENCE [LARGE SCALE GENOMIC DNA]</scope>
    <source>
        <strain evidence="2 3">DSM 45258</strain>
    </source>
</reference>
<protein>
    <submittedName>
        <fullName evidence="2">AhpD family alkylhydroperoxidase</fullName>
    </submittedName>
</protein>
<comment type="caution">
    <text evidence="2">The sequence shown here is derived from an EMBL/GenBank/DDBJ whole genome shotgun (WGS) entry which is preliminary data.</text>
</comment>
<dbReference type="PANTHER" id="PTHR35446:SF2">
    <property type="entry name" value="CARBOXYMUCONOLACTONE DECARBOXYLASE-LIKE DOMAIN-CONTAINING PROTEIN"/>
    <property type="match status" value="1"/>
</dbReference>
<dbReference type="EMBL" id="JACHWS010000001">
    <property type="protein sequence ID" value="MBB3036413.1"/>
    <property type="molecule type" value="Genomic_DNA"/>
</dbReference>
<gene>
    <name evidence="2" type="ORF">FHU29_000847</name>
</gene>
<keyword evidence="2" id="KW-0560">Oxidoreductase</keyword>
<dbReference type="Pfam" id="PF02627">
    <property type="entry name" value="CMD"/>
    <property type="match status" value="1"/>
</dbReference>
<dbReference type="InterPro" id="IPR029032">
    <property type="entry name" value="AhpD-like"/>
</dbReference>
<keyword evidence="3" id="KW-1185">Reference proteome</keyword>
<evidence type="ECO:0000259" key="1">
    <source>
        <dbReference type="Pfam" id="PF02627"/>
    </source>
</evidence>
<organism evidence="2 3">
    <name type="scientific">Hoyosella altamirensis</name>
    <dbReference type="NCBI Taxonomy" id="616997"/>
    <lineage>
        <taxon>Bacteria</taxon>
        <taxon>Bacillati</taxon>
        <taxon>Actinomycetota</taxon>
        <taxon>Actinomycetes</taxon>
        <taxon>Mycobacteriales</taxon>
        <taxon>Hoyosellaceae</taxon>
        <taxon>Hoyosella</taxon>
    </lineage>
</organism>
<name>A0A839RK04_9ACTN</name>
<dbReference type="InterPro" id="IPR003779">
    <property type="entry name" value="CMD-like"/>
</dbReference>
<dbReference type="GO" id="GO:0051920">
    <property type="term" value="F:peroxiredoxin activity"/>
    <property type="evidence" value="ECO:0007669"/>
    <property type="project" value="InterPro"/>
</dbReference>